<proteinExistence type="predicted"/>
<evidence type="ECO:0000256" key="1">
    <source>
        <dbReference type="SAM" id="MobiDB-lite"/>
    </source>
</evidence>
<dbReference type="KEGG" id="vde:111253907"/>
<name>A0A7M7KS12_VARDE</name>
<dbReference type="AlphaFoldDB" id="A0A7M7KS12"/>
<dbReference type="InterPro" id="IPR048998">
    <property type="entry name" value="STPR"/>
</dbReference>
<dbReference type="RefSeq" id="XP_022669864.1">
    <property type="nucleotide sequence ID" value="XM_022814129.1"/>
</dbReference>
<dbReference type="Pfam" id="PF21107">
    <property type="entry name" value="STPRs"/>
    <property type="match status" value="1"/>
</dbReference>
<feature type="compositionally biased region" description="Basic and acidic residues" evidence="1">
    <location>
        <begin position="84"/>
        <end position="188"/>
    </location>
</feature>
<protein>
    <recommendedName>
        <fullName evidence="2">STPR domain-containing protein</fullName>
    </recommendedName>
</protein>
<dbReference type="InParanoid" id="A0A7M7KS12"/>
<organism evidence="3 4">
    <name type="scientific">Varroa destructor</name>
    <name type="common">Honeybee mite</name>
    <dbReference type="NCBI Taxonomy" id="109461"/>
    <lineage>
        <taxon>Eukaryota</taxon>
        <taxon>Metazoa</taxon>
        <taxon>Ecdysozoa</taxon>
        <taxon>Arthropoda</taxon>
        <taxon>Chelicerata</taxon>
        <taxon>Arachnida</taxon>
        <taxon>Acari</taxon>
        <taxon>Parasitiformes</taxon>
        <taxon>Mesostigmata</taxon>
        <taxon>Gamasina</taxon>
        <taxon>Dermanyssoidea</taxon>
        <taxon>Varroidae</taxon>
        <taxon>Varroa</taxon>
    </lineage>
</organism>
<dbReference type="Proteomes" id="UP000594260">
    <property type="component" value="Unplaced"/>
</dbReference>
<feature type="compositionally biased region" description="Low complexity" evidence="1">
    <location>
        <begin position="189"/>
        <end position="207"/>
    </location>
</feature>
<sequence>MQKMHQNRTPNENILLVYQTSSGVQMSPKVFGMSNRTIRRKIAQMNESEEERKMRLEADARRKRLRRASETLAERQQRLATAAERQRARRANETPEERIRRLAMDADRQRERRANESPMDRQRRLAMDAERQRERRAKESAVERQHRLAMDAERQRERRANESVAERQKRLASDSERHMERRANESVEQRQQSQLEHDQQQPQQQHQRVLEAPERTEQLIEVKYKVVAMQDESGCELIKTTPDICNMATTGVAGTQNCGETTVKAEYGPELQYLYEDYSKLSGLNRRSAPLAWHQYHTIHVRALQVPILSTTSMTPESNTHVVTVASAPAVPSIEQTACTELVAKNLPTHIVTQE</sequence>
<feature type="region of interest" description="Disordered" evidence="1">
    <location>
        <begin position="69"/>
        <end position="213"/>
    </location>
</feature>
<dbReference type="EnsemblMetazoa" id="XM_022814129">
    <property type="protein sequence ID" value="XP_022669864"/>
    <property type="gene ID" value="LOC111253907"/>
</dbReference>
<keyword evidence="4" id="KW-1185">Reference proteome</keyword>
<dbReference type="OrthoDB" id="10057854at2759"/>
<evidence type="ECO:0000313" key="4">
    <source>
        <dbReference type="Proteomes" id="UP000594260"/>
    </source>
</evidence>
<dbReference type="GeneID" id="111253907"/>
<evidence type="ECO:0000259" key="2">
    <source>
        <dbReference type="Pfam" id="PF21107"/>
    </source>
</evidence>
<accession>A0A7M7KS12</accession>
<reference evidence="3" key="1">
    <citation type="submission" date="2021-01" db="UniProtKB">
        <authorList>
            <consortium name="EnsemblMetazoa"/>
        </authorList>
    </citation>
    <scope>IDENTIFICATION</scope>
</reference>
<evidence type="ECO:0000313" key="3">
    <source>
        <dbReference type="EnsemblMetazoa" id="XP_022669864"/>
    </source>
</evidence>
<feature type="domain" description="STPR" evidence="2">
    <location>
        <begin position="97"/>
        <end position="170"/>
    </location>
</feature>